<dbReference type="SUPFAM" id="SSF51735">
    <property type="entry name" value="NAD(P)-binding Rossmann-fold domains"/>
    <property type="match status" value="1"/>
</dbReference>
<evidence type="ECO:0000259" key="2">
    <source>
        <dbReference type="Pfam" id="PF22725"/>
    </source>
</evidence>
<dbReference type="GO" id="GO:0000166">
    <property type="term" value="F:nucleotide binding"/>
    <property type="evidence" value="ECO:0007669"/>
    <property type="project" value="InterPro"/>
</dbReference>
<dbReference type="PANTHER" id="PTHR43708">
    <property type="entry name" value="CONSERVED EXPRESSED OXIDOREDUCTASE (EUROFUNG)"/>
    <property type="match status" value="1"/>
</dbReference>
<dbReference type="Gene3D" id="3.30.360.10">
    <property type="entry name" value="Dihydrodipicolinate Reductase, domain 2"/>
    <property type="match status" value="1"/>
</dbReference>
<evidence type="ECO:0000313" key="6">
    <source>
        <dbReference type="Proteomes" id="UP000596035"/>
    </source>
</evidence>
<proteinExistence type="predicted"/>
<name>A0A1Z2XRL6_9FIRM</name>
<dbReference type="InterPro" id="IPR051317">
    <property type="entry name" value="Gfo/Idh/MocA_oxidoreduct"/>
</dbReference>
<reference evidence="4 6" key="3">
    <citation type="submission" date="2020-11" db="EMBL/GenBank/DDBJ databases">
        <title>Closed and high quality bacterial genomes of the OMM12 community.</title>
        <authorList>
            <person name="Marbouty M."/>
            <person name="Lamy-Besnier Q."/>
            <person name="Debarbieux L."/>
            <person name="Koszul R."/>
        </authorList>
    </citation>
    <scope>NUCLEOTIDE SEQUENCE [LARGE SCALE GENOMIC DNA]</scope>
    <source>
        <strain evidence="4 6">KB18</strain>
    </source>
</reference>
<evidence type="ECO:0000259" key="1">
    <source>
        <dbReference type="Pfam" id="PF01408"/>
    </source>
</evidence>
<gene>
    <name evidence="3" type="ORF">ADH66_10675</name>
    <name evidence="4" type="ORF">I5Q82_00980</name>
</gene>
<dbReference type="Gene3D" id="3.40.50.720">
    <property type="entry name" value="NAD(P)-binding Rossmann-like Domain"/>
    <property type="match status" value="1"/>
</dbReference>
<dbReference type="AlphaFoldDB" id="A0A1Z2XRL6"/>
<evidence type="ECO:0000313" key="3">
    <source>
        <dbReference type="EMBL" id="ASB41075.1"/>
    </source>
</evidence>
<dbReference type="KEGG" id="amur:ADH66_10675"/>
<dbReference type="SUPFAM" id="SSF55347">
    <property type="entry name" value="Glyceraldehyde-3-phosphate dehydrogenase-like, C-terminal domain"/>
    <property type="match status" value="1"/>
</dbReference>
<dbReference type="Proteomes" id="UP000596035">
    <property type="component" value="Chromosome"/>
</dbReference>
<dbReference type="EMBL" id="CP021422">
    <property type="protein sequence ID" value="ASB41075.1"/>
    <property type="molecule type" value="Genomic_DNA"/>
</dbReference>
<protein>
    <submittedName>
        <fullName evidence="4">Gfo/Idh/MocA family oxidoreductase</fullName>
    </submittedName>
</protein>
<accession>A0A1Z2XRL6</accession>
<feature type="domain" description="Gfo/Idh/MocA-like oxidoreductase N-terminal" evidence="1">
    <location>
        <begin position="5"/>
        <end position="144"/>
    </location>
</feature>
<dbReference type="InterPro" id="IPR000683">
    <property type="entry name" value="Gfo/Idh/MocA-like_OxRdtase_N"/>
</dbReference>
<reference evidence="5" key="2">
    <citation type="submission" date="2017-05" db="EMBL/GenBank/DDBJ databases">
        <title>Improved OligoMM genomes.</title>
        <authorList>
            <person name="Garzetti D."/>
        </authorList>
    </citation>
    <scope>NUCLEOTIDE SEQUENCE [LARGE SCALE GENOMIC DNA]</scope>
    <source>
        <strain evidence="5">KB18</strain>
    </source>
</reference>
<dbReference type="Pfam" id="PF01408">
    <property type="entry name" value="GFO_IDH_MocA"/>
    <property type="match status" value="1"/>
</dbReference>
<evidence type="ECO:0000313" key="5">
    <source>
        <dbReference type="Proteomes" id="UP000196710"/>
    </source>
</evidence>
<dbReference type="Pfam" id="PF22725">
    <property type="entry name" value="GFO_IDH_MocA_C3"/>
    <property type="match status" value="1"/>
</dbReference>
<dbReference type="InterPro" id="IPR036291">
    <property type="entry name" value="NAD(P)-bd_dom_sf"/>
</dbReference>
<keyword evidence="5" id="KW-1185">Reference proteome</keyword>
<organism evidence="4 6">
    <name type="scientific">Acutalibacter muris</name>
    <dbReference type="NCBI Taxonomy" id="1796620"/>
    <lineage>
        <taxon>Bacteria</taxon>
        <taxon>Bacillati</taxon>
        <taxon>Bacillota</taxon>
        <taxon>Clostridia</taxon>
        <taxon>Eubacteriales</taxon>
        <taxon>Acutalibacteraceae</taxon>
        <taxon>Acutalibacter</taxon>
    </lineage>
</organism>
<evidence type="ECO:0000313" key="4">
    <source>
        <dbReference type="EMBL" id="QQR30351.1"/>
    </source>
</evidence>
<dbReference type="Proteomes" id="UP000196710">
    <property type="component" value="Chromosome"/>
</dbReference>
<dbReference type="EMBL" id="CP065321">
    <property type="protein sequence ID" value="QQR30351.1"/>
    <property type="molecule type" value="Genomic_DNA"/>
</dbReference>
<reference evidence="3" key="1">
    <citation type="journal article" date="2017" name="Genome Announc.">
        <title>High-Quality Whole-Genome Sequences of the Oligo-Mouse-Microbiota Bacterial Community.</title>
        <authorList>
            <person name="Garzetti D."/>
            <person name="Brugiroux S."/>
            <person name="Bunk B."/>
            <person name="Pukall R."/>
            <person name="McCoy K.D."/>
            <person name="Macpherson A.J."/>
            <person name="Stecher B."/>
        </authorList>
    </citation>
    <scope>NUCLEOTIDE SEQUENCE</scope>
    <source>
        <strain evidence="3">KB18</strain>
    </source>
</reference>
<feature type="domain" description="GFO/IDH/MocA-like oxidoreductase" evidence="2">
    <location>
        <begin position="157"/>
        <end position="272"/>
    </location>
</feature>
<sequence>MEKILNIGIVGCGGMGSGHAIALQSGTGNALWKVKTDDVPKFPGALTTDISKHLRLRGIFDIKPERRQWAQERKIPVYESYDAMLADPDIDAVLVATPNHLHKEQSIAAMRAGKHVLCEKPVMITSEDLEEVMQVSRETGRVFYPRQNREWDEDYLIIKKIYDDKLVGNVFNIKSRLTGSRGIPGDWRGIKEYGGGMMLDWGVHLIDRILQMIPEKVIKLFCSCTYITNKECEDGFQLHMTFESGLTVDIEVGTCHFISEPMWCIYGDRGSAVIHNFQLDGKMIRLTSWEDKDAEPIAAGAGLTKTMAPRSVGESVEERPLPRFDFDRNTLYRNFAEVCMGTAKQIVTQEHALRVLRLMEACFRSNESGEAVLFEG</sequence>
<dbReference type="PANTHER" id="PTHR43708:SF8">
    <property type="entry name" value="OXIDOREDUCTASE"/>
    <property type="match status" value="1"/>
</dbReference>
<dbReference type="RefSeq" id="WP_066541029.1">
    <property type="nucleotide sequence ID" value="NZ_CP021422.1"/>
</dbReference>
<dbReference type="InterPro" id="IPR055170">
    <property type="entry name" value="GFO_IDH_MocA-like_dom"/>
</dbReference>